<evidence type="ECO:0000313" key="1">
    <source>
        <dbReference type="EMBL" id="KUN58843.1"/>
    </source>
</evidence>
<protein>
    <recommendedName>
        <fullName evidence="3">2'-5' RNA ligase</fullName>
    </recommendedName>
</protein>
<evidence type="ECO:0008006" key="3">
    <source>
        <dbReference type="Google" id="ProtNLM"/>
    </source>
</evidence>
<dbReference type="AlphaFoldDB" id="A0A117QWX1"/>
<proteinExistence type="predicted"/>
<evidence type="ECO:0000313" key="2">
    <source>
        <dbReference type="Proteomes" id="UP000053669"/>
    </source>
</evidence>
<dbReference type="InterPro" id="IPR009097">
    <property type="entry name" value="Cyclic_Pdiesterase"/>
</dbReference>
<comment type="caution">
    <text evidence="1">The sequence shown here is derived from an EMBL/GenBank/DDBJ whole genome shotgun (WGS) entry which is preliminary data.</text>
</comment>
<name>A0A117QWX1_9ACTN</name>
<organism evidence="1 2">
    <name type="scientific">Streptomyces canus</name>
    <dbReference type="NCBI Taxonomy" id="58343"/>
    <lineage>
        <taxon>Bacteria</taxon>
        <taxon>Bacillati</taxon>
        <taxon>Actinomycetota</taxon>
        <taxon>Actinomycetes</taxon>
        <taxon>Kitasatosporales</taxon>
        <taxon>Streptomycetaceae</taxon>
        <taxon>Streptomyces</taxon>
        <taxon>Streptomyces aurantiacus group</taxon>
    </lineage>
</organism>
<gene>
    <name evidence="1" type="ORF">AQJ46_41965</name>
</gene>
<accession>A0A117QWX1</accession>
<reference evidence="1 2" key="1">
    <citation type="submission" date="2015-10" db="EMBL/GenBank/DDBJ databases">
        <title>Draft genome sequence of Streptomyces canus DSM 40017, type strain for the species Streptomyces canus.</title>
        <authorList>
            <person name="Ruckert C."/>
            <person name="Winkler A."/>
            <person name="Kalinowski J."/>
            <person name="Kampfer P."/>
            <person name="Glaeser S."/>
        </authorList>
    </citation>
    <scope>NUCLEOTIDE SEQUENCE [LARGE SCALE GENOMIC DNA]</scope>
    <source>
        <strain evidence="1 2">DSM 40017</strain>
    </source>
</reference>
<dbReference type="Pfam" id="PF13563">
    <property type="entry name" value="2_5_RNA_ligase2"/>
    <property type="match status" value="1"/>
</dbReference>
<dbReference type="STRING" id="58343.AQJ46_41965"/>
<dbReference type="Proteomes" id="UP000053669">
    <property type="component" value="Unassembled WGS sequence"/>
</dbReference>
<dbReference type="Gene3D" id="3.90.1140.10">
    <property type="entry name" value="Cyclic phosphodiesterase"/>
    <property type="match status" value="1"/>
</dbReference>
<dbReference type="SUPFAM" id="SSF55144">
    <property type="entry name" value="LigT-like"/>
    <property type="match status" value="1"/>
</dbReference>
<sequence>MVSQSKPGKGITVTIRLVPHPASFPADPPPDPDSAWAVAAHDWHAFDEVTSMVNHWDRPSWRPGMRAVYWLLTFSTPLLVDHVRQCQEAIRHLCFDAIGMRSLHLTLGRIGVADALPRSQLTNLAAEVRRHRLPPGFPLSAIPMTASRGAVRYSVAPWTPVITLHSRLARASSTIGLPPMDSSGYLRPHLGIAYCNRPLPASEVRAAVETLRLLPPVPLLVDRVQMVEMWRVEGAYHWQVLEEILLPTAA</sequence>
<dbReference type="EMBL" id="LMWU01000055">
    <property type="protein sequence ID" value="KUN58843.1"/>
    <property type="molecule type" value="Genomic_DNA"/>
</dbReference>